<sequence>MTTDTQVLLAPVITRPEQGATVPNKVKVEGTAHPNAIVTIAKAGHPDDLYLKLIPEQSGHWSGTFGVELSKGVHKIQARQTLGNVDSPWSPPRAFKID</sequence>
<reference evidence="1 2" key="1">
    <citation type="submission" date="2016-10" db="EMBL/GenBank/DDBJ databases">
        <title>Comparative genome analysis of multiple Pseudomonas spp. focuses on biocontrol and plant growth promoting traits.</title>
        <authorList>
            <person name="Tao X.-Y."/>
            <person name="Taylor C.G."/>
        </authorList>
    </citation>
    <scope>NUCLEOTIDE SEQUENCE [LARGE SCALE GENOMIC DNA]</scope>
    <source>
        <strain evidence="1 2">48H11</strain>
    </source>
</reference>
<dbReference type="RefSeq" id="WP_123425251.1">
    <property type="nucleotide sequence ID" value="NZ_MOBJ01000007.1"/>
</dbReference>
<dbReference type="OrthoDB" id="6733505at2"/>
<dbReference type="Gene3D" id="2.60.40.10">
    <property type="entry name" value="Immunoglobulins"/>
    <property type="match status" value="1"/>
</dbReference>
<proteinExistence type="predicted"/>
<dbReference type="AlphaFoldDB" id="A0A423H8M7"/>
<name>A0A423H8M7_9PSED</name>
<gene>
    <name evidence="1" type="ORF">BK659_11520</name>
</gene>
<evidence type="ECO:0000313" key="2">
    <source>
        <dbReference type="Proteomes" id="UP000286071"/>
    </source>
</evidence>
<dbReference type="Proteomes" id="UP000286071">
    <property type="component" value="Unassembled WGS sequence"/>
</dbReference>
<accession>A0A423H8M7</accession>
<protein>
    <recommendedName>
        <fullName evidence="3">Bacterial Ig-like domain-containing protein</fullName>
    </recommendedName>
</protein>
<dbReference type="InterPro" id="IPR013783">
    <property type="entry name" value="Ig-like_fold"/>
</dbReference>
<organism evidence="1 2">
    <name type="scientific">Pseudomonas brassicacearum</name>
    <dbReference type="NCBI Taxonomy" id="930166"/>
    <lineage>
        <taxon>Bacteria</taxon>
        <taxon>Pseudomonadati</taxon>
        <taxon>Pseudomonadota</taxon>
        <taxon>Gammaproteobacteria</taxon>
        <taxon>Pseudomonadales</taxon>
        <taxon>Pseudomonadaceae</taxon>
        <taxon>Pseudomonas</taxon>
    </lineage>
</organism>
<comment type="caution">
    <text evidence="1">The sequence shown here is derived from an EMBL/GenBank/DDBJ whole genome shotgun (WGS) entry which is preliminary data.</text>
</comment>
<dbReference type="EMBL" id="MOBJ01000007">
    <property type="protein sequence ID" value="RON09543.1"/>
    <property type="molecule type" value="Genomic_DNA"/>
</dbReference>
<evidence type="ECO:0000313" key="1">
    <source>
        <dbReference type="EMBL" id="RON09543.1"/>
    </source>
</evidence>
<evidence type="ECO:0008006" key="3">
    <source>
        <dbReference type="Google" id="ProtNLM"/>
    </source>
</evidence>